<evidence type="ECO:0000313" key="3">
    <source>
        <dbReference type="EMBL" id="CEK64214.1"/>
    </source>
</evidence>
<feature type="compositionally biased region" description="Polar residues" evidence="2">
    <location>
        <begin position="103"/>
        <end position="114"/>
    </location>
</feature>
<protein>
    <submittedName>
        <fullName evidence="3">Uncharacterized protein</fullName>
    </submittedName>
</protein>
<accession>A0A0B6Z6D7</accession>
<evidence type="ECO:0000256" key="1">
    <source>
        <dbReference type="SAM" id="Coils"/>
    </source>
</evidence>
<organism evidence="3">
    <name type="scientific">Arion vulgaris</name>
    <dbReference type="NCBI Taxonomy" id="1028688"/>
    <lineage>
        <taxon>Eukaryota</taxon>
        <taxon>Metazoa</taxon>
        <taxon>Spiralia</taxon>
        <taxon>Lophotrochozoa</taxon>
        <taxon>Mollusca</taxon>
        <taxon>Gastropoda</taxon>
        <taxon>Heterobranchia</taxon>
        <taxon>Euthyneura</taxon>
        <taxon>Panpulmonata</taxon>
        <taxon>Eupulmonata</taxon>
        <taxon>Stylommatophora</taxon>
        <taxon>Helicina</taxon>
        <taxon>Arionoidea</taxon>
        <taxon>Arionidae</taxon>
        <taxon>Arion</taxon>
    </lineage>
</organism>
<dbReference type="AlphaFoldDB" id="A0A0B6Z6D7"/>
<sequence>NTSSSLHNVVQLPNLAGTDQGGELSDEDNASVSHTESQWSHLGPWDDDPEIQEKVRKLRSAKEKLRQLQDLVAFVQQSPDATGTGNENLGDLAASVEGEAVSHATQTDDLNVSVSEGEMPSEAL</sequence>
<evidence type="ECO:0000256" key="2">
    <source>
        <dbReference type="SAM" id="MobiDB-lite"/>
    </source>
</evidence>
<proteinExistence type="predicted"/>
<keyword evidence="1" id="KW-0175">Coiled coil</keyword>
<feature type="region of interest" description="Disordered" evidence="2">
    <location>
        <begin position="78"/>
        <end position="124"/>
    </location>
</feature>
<feature type="non-terminal residue" evidence="3">
    <location>
        <position position="124"/>
    </location>
</feature>
<dbReference type="EMBL" id="HACG01017349">
    <property type="protein sequence ID" value="CEK64214.1"/>
    <property type="molecule type" value="Transcribed_RNA"/>
</dbReference>
<feature type="coiled-coil region" evidence="1">
    <location>
        <begin position="51"/>
        <end position="78"/>
    </location>
</feature>
<feature type="compositionally biased region" description="Polar residues" evidence="2">
    <location>
        <begin position="78"/>
        <end position="87"/>
    </location>
</feature>
<feature type="compositionally biased region" description="Polar residues" evidence="2">
    <location>
        <begin position="30"/>
        <end position="40"/>
    </location>
</feature>
<gene>
    <name evidence="3" type="primary">ORF50985</name>
</gene>
<name>A0A0B6Z6D7_9EUPU</name>
<feature type="non-terminal residue" evidence="3">
    <location>
        <position position="1"/>
    </location>
</feature>
<feature type="region of interest" description="Disordered" evidence="2">
    <location>
        <begin position="1"/>
        <end position="48"/>
    </location>
</feature>
<reference evidence="3" key="1">
    <citation type="submission" date="2014-12" db="EMBL/GenBank/DDBJ databases">
        <title>Insight into the proteome of Arion vulgaris.</title>
        <authorList>
            <person name="Aradska J."/>
            <person name="Bulat T."/>
            <person name="Smidak R."/>
            <person name="Sarate P."/>
            <person name="Gangsoo J."/>
            <person name="Sialana F."/>
            <person name="Bilban M."/>
            <person name="Lubec G."/>
        </authorList>
    </citation>
    <scope>NUCLEOTIDE SEQUENCE</scope>
    <source>
        <tissue evidence="3">Skin</tissue>
    </source>
</reference>